<dbReference type="PATRIC" id="fig|55802.8.peg.1595"/>
<name>A0A0S1XCP8_THEBA</name>
<protein>
    <submittedName>
        <fullName evidence="1">Uncharacterized protein</fullName>
    </submittedName>
</protein>
<dbReference type="Proteomes" id="UP000066042">
    <property type="component" value="Chromosome"/>
</dbReference>
<dbReference type="AlphaFoldDB" id="A0A0S1XCP8"/>
<evidence type="ECO:0000313" key="2">
    <source>
        <dbReference type="Proteomes" id="UP000066042"/>
    </source>
</evidence>
<sequence length="194" mass="22629">MKLVNSYRLPVPSVISSISPLKINNKNMEELKRQLTSILIRDLIDVYLRNPYYKRPIFSFSIDYCTVNFDKTFYVVEEEISEVLKAWANIAIAISKNQLAPVTTREISLEEYYGKITEQKLVDVILSNNKLTLKGNEVRKFSKEELQEIIGKTLDSQGAIFNLNFILTIEKHPKEELILKHYIFVPLIRELEFI</sequence>
<reference evidence="1 2" key="1">
    <citation type="journal article" date="2016" name="Genome Announc.">
        <title>Complete genome sequence of the hyperthermophilic and piezophilic archaeon Thermococcus barophilus Ch5, capable of growth at the expense of hydrogenogenesis from carbon monoxide and formate.</title>
        <authorList>
            <person name="Oger P."/>
            <person name="Sokolova T.G."/>
            <person name="Kozhevnikova D.A."/>
            <person name="Taranov E.A."/>
            <person name="Vannier P."/>
            <person name="Lee H.S."/>
            <person name="Kwon K.K."/>
            <person name="Kang S.G."/>
            <person name="Lee J.H."/>
            <person name="Bonch-Osmolovskaya E.A."/>
            <person name="Lebedinsky A.V."/>
        </authorList>
    </citation>
    <scope>NUCLEOTIDE SEQUENCE [LARGE SCALE GENOMIC DNA]</scope>
    <source>
        <strain evidence="2">Ch5</strain>
    </source>
</reference>
<dbReference type="EMBL" id="CP013050">
    <property type="protein sequence ID" value="ALM75527.1"/>
    <property type="molecule type" value="Genomic_DNA"/>
</dbReference>
<gene>
    <name evidence="1" type="ORF">TBCH5v1_1614</name>
</gene>
<proteinExistence type="predicted"/>
<accession>A0A0S1XCP8</accession>
<dbReference type="STRING" id="55802.TBCH5v1_1614"/>
<organism evidence="1 2">
    <name type="scientific">Thermococcus barophilus</name>
    <dbReference type="NCBI Taxonomy" id="55802"/>
    <lineage>
        <taxon>Archaea</taxon>
        <taxon>Methanobacteriati</taxon>
        <taxon>Methanobacteriota</taxon>
        <taxon>Thermococci</taxon>
        <taxon>Thermococcales</taxon>
        <taxon>Thermococcaceae</taxon>
        <taxon>Thermococcus</taxon>
    </lineage>
</organism>
<dbReference type="GeneID" id="26136854"/>
<dbReference type="RefSeq" id="WP_056934131.1">
    <property type="nucleotide sequence ID" value="NZ_CP013050.1"/>
</dbReference>
<evidence type="ECO:0000313" key="1">
    <source>
        <dbReference type="EMBL" id="ALM75527.1"/>
    </source>
</evidence>